<gene>
    <name evidence="3" type="ORF">PAC_14513</name>
</gene>
<dbReference type="PANTHER" id="PTHR42109:SF3">
    <property type="entry name" value="INTEGRAL MEMBRANE PROTEIN (AFU_ORTHOLOGUE AFUA_5G00100)"/>
    <property type="match status" value="1"/>
</dbReference>
<name>A0A1L7XHU4_9HELO</name>
<feature type="transmembrane region" description="Helical" evidence="1">
    <location>
        <begin position="65"/>
        <end position="85"/>
    </location>
</feature>
<reference evidence="3 4" key="1">
    <citation type="submission" date="2016-03" db="EMBL/GenBank/DDBJ databases">
        <authorList>
            <person name="Ploux O."/>
        </authorList>
    </citation>
    <scope>NUCLEOTIDE SEQUENCE [LARGE SCALE GENOMIC DNA]</scope>
    <source>
        <strain evidence="3 4">UAMH 11012</strain>
    </source>
</reference>
<organism evidence="3 4">
    <name type="scientific">Phialocephala subalpina</name>
    <dbReference type="NCBI Taxonomy" id="576137"/>
    <lineage>
        <taxon>Eukaryota</taxon>
        <taxon>Fungi</taxon>
        <taxon>Dikarya</taxon>
        <taxon>Ascomycota</taxon>
        <taxon>Pezizomycotina</taxon>
        <taxon>Leotiomycetes</taxon>
        <taxon>Helotiales</taxon>
        <taxon>Mollisiaceae</taxon>
        <taxon>Phialocephala</taxon>
        <taxon>Phialocephala fortinii species complex</taxon>
    </lineage>
</organism>
<evidence type="ECO:0000313" key="3">
    <source>
        <dbReference type="EMBL" id="CZR64615.1"/>
    </source>
</evidence>
<feature type="transmembrane region" description="Helical" evidence="1">
    <location>
        <begin position="181"/>
        <end position="207"/>
    </location>
</feature>
<accession>A0A1L7XHU4</accession>
<keyword evidence="1" id="KW-0472">Membrane</keyword>
<dbReference type="AlphaFoldDB" id="A0A1L7XHU4"/>
<protein>
    <recommendedName>
        <fullName evidence="2">DUF7702 domain-containing protein</fullName>
    </recommendedName>
</protein>
<evidence type="ECO:0000256" key="1">
    <source>
        <dbReference type="SAM" id="Phobius"/>
    </source>
</evidence>
<dbReference type="Pfam" id="PF24800">
    <property type="entry name" value="DUF7702"/>
    <property type="match status" value="2"/>
</dbReference>
<evidence type="ECO:0000259" key="2">
    <source>
        <dbReference type="Pfam" id="PF24800"/>
    </source>
</evidence>
<dbReference type="OrthoDB" id="2560628at2759"/>
<keyword evidence="1" id="KW-1133">Transmembrane helix</keyword>
<feature type="transmembrane region" description="Helical" evidence="1">
    <location>
        <begin position="106"/>
        <end position="128"/>
    </location>
</feature>
<dbReference type="PANTHER" id="PTHR42109">
    <property type="entry name" value="UNPLACED GENOMIC SCAFFOLD UM_SCAF_CONTIG_1.265, WHOLE GENOME SHOTGUN SEQUENCE"/>
    <property type="match status" value="1"/>
</dbReference>
<dbReference type="Proteomes" id="UP000184330">
    <property type="component" value="Unassembled WGS sequence"/>
</dbReference>
<keyword evidence="4" id="KW-1185">Reference proteome</keyword>
<feature type="domain" description="DUF7702" evidence="2">
    <location>
        <begin position="5"/>
        <end position="161"/>
    </location>
</feature>
<evidence type="ECO:0000313" key="4">
    <source>
        <dbReference type="Proteomes" id="UP000184330"/>
    </source>
</evidence>
<dbReference type="EMBL" id="FJOG01000027">
    <property type="protein sequence ID" value="CZR64615.1"/>
    <property type="molecule type" value="Genomic_DNA"/>
</dbReference>
<sequence>MSTALPIATLIIYLILIQPITYCVWKHGRHGLLGWLTIQIFCAVRVVGAIIQIHQEDTHSTNTTTVLLLNNIGLSPLLLAVLGILHEARTARNPALKSKFEWFKVLNFHGFVIAAMALVIVGVVEIMGDKTYTPNTLMKVGVVMLLLAWSILSAWVLISMRTPPRNHSSIPLMTPNTMELAYGRVPAFAEATLLLYGTALVLPFVGVRDVYAALSIFISSAAFKNSLAAKVVMSVVPEMIVTIILAVVGIRTRHISALRKVEKA</sequence>
<keyword evidence="1" id="KW-0812">Transmembrane</keyword>
<feature type="transmembrane region" description="Helical" evidence="1">
    <location>
        <begin position="227"/>
        <end position="250"/>
    </location>
</feature>
<feature type="domain" description="DUF7702" evidence="2">
    <location>
        <begin position="194"/>
        <end position="253"/>
    </location>
</feature>
<dbReference type="InterPro" id="IPR056119">
    <property type="entry name" value="DUF7702"/>
</dbReference>
<feature type="transmembrane region" description="Helical" evidence="1">
    <location>
        <begin position="140"/>
        <end position="160"/>
    </location>
</feature>
<feature type="transmembrane region" description="Helical" evidence="1">
    <location>
        <begin position="32"/>
        <end position="53"/>
    </location>
</feature>
<feature type="transmembrane region" description="Helical" evidence="1">
    <location>
        <begin position="6"/>
        <end position="25"/>
    </location>
</feature>
<proteinExistence type="predicted"/>